<dbReference type="GeneID" id="19906450"/>
<dbReference type="OrthoDB" id="9995526at2759"/>
<protein>
    <recommendedName>
        <fullName evidence="3">tRNA pseudouridine(55) synthase</fullName>
        <ecNumber evidence="3">5.4.99.25</ecNumber>
    </recommendedName>
</protein>
<dbReference type="SUPFAM" id="SSF55120">
    <property type="entry name" value="Pseudouridine synthase"/>
    <property type="match status" value="1"/>
</dbReference>
<dbReference type="HOGENOM" id="CLU_032087_4_2_1"/>
<feature type="compositionally biased region" description="Basic and acidic residues" evidence="6">
    <location>
        <begin position="405"/>
        <end position="431"/>
    </location>
</feature>
<keyword evidence="5" id="KW-0413">Isomerase</keyword>
<dbReference type="RefSeq" id="XP_007785192.1">
    <property type="nucleotide sequence ID" value="XM_007787002.1"/>
</dbReference>
<dbReference type="HAMAP" id="MF_01080">
    <property type="entry name" value="TruB_bact"/>
    <property type="match status" value="1"/>
</dbReference>
<dbReference type="PANTHER" id="PTHR13767">
    <property type="entry name" value="TRNA-PSEUDOURIDINE SYNTHASE"/>
    <property type="match status" value="1"/>
</dbReference>
<organism evidence="8 9">
    <name type="scientific">Coniosporium apollinis (strain CBS 100218)</name>
    <name type="common">Rock-inhabiting black yeast</name>
    <dbReference type="NCBI Taxonomy" id="1168221"/>
    <lineage>
        <taxon>Eukaryota</taxon>
        <taxon>Fungi</taxon>
        <taxon>Dikarya</taxon>
        <taxon>Ascomycota</taxon>
        <taxon>Pezizomycotina</taxon>
        <taxon>Dothideomycetes</taxon>
        <taxon>Dothideomycetes incertae sedis</taxon>
        <taxon>Coniosporium</taxon>
    </lineage>
</organism>
<dbReference type="GO" id="GO:0006400">
    <property type="term" value="P:tRNA modification"/>
    <property type="evidence" value="ECO:0007669"/>
    <property type="project" value="TreeGrafter"/>
</dbReference>
<keyword evidence="9" id="KW-1185">Reference proteome</keyword>
<feature type="region of interest" description="Disordered" evidence="6">
    <location>
        <begin position="229"/>
        <end position="331"/>
    </location>
</feature>
<dbReference type="OMA" id="FAINKPC"/>
<dbReference type="eggNOG" id="KOG2529">
    <property type="taxonomic scope" value="Eukaryota"/>
</dbReference>
<evidence type="ECO:0000259" key="7">
    <source>
        <dbReference type="Pfam" id="PF01509"/>
    </source>
</evidence>
<dbReference type="STRING" id="1168221.R7Z6Q3"/>
<dbReference type="InterPro" id="IPR020103">
    <property type="entry name" value="PsdUridine_synth_cat_dom_sf"/>
</dbReference>
<proteinExistence type="inferred from homology"/>
<sequence length="468" mass="51075">MSSPKVVEGVFAINKPTGITSAQVLRDLQSHFTPSSLFAPWLSTEATRLAGEHDKSNRHNGRHGRNKRLQRGLKVKIGHGGTLDPLATGVLICGVGRGTKTLGGFLECTKSYECVLLFGAATDSYDSEGKVVARAPWGHVTRQAVEERLGTFRGRIMQRPPVFSALRVQGKRLYEYAREGKEIPVEVQARPVEVKELELMEWMEGGSHGYRTPEREVEGEEKAIAEKLLKQAGGLPDGGAMREQAETKEEEKDGEAASAPEPQSLKRKADPLDDLIASPPPSSKKSKTSSEPEPVMSGALPTSPDPVPTSEPAASESQPPSEPPQSSQPPAIRLRMTVSSGFYVRSLCHDLAISLGSLAQMVALVRTRQGGFELGKNVLEYGDLAKGEDVWGPKVEGMLETWMEKEAGRSEDGSRNEPEQVRPAEEEAEKKKPPRARWNGHARRGNSSSVEPEPAVERRRRNSSSPET</sequence>
<dbReference type="Proteomes" id="UP000016924">
    <property type="component" value="Unassembled WGS sequence"/>
</dbReference>
<dbReference type="GO" id="GO:1990481">
    <property type="term" value="P:mRNA pseudouridine synthesis"/>
    <property type="evidence" value="ECO:0007669"/>
    <property type="project" value="TreeGrafter"/>
</dbReference>
<dbReference type="InterPro" id="IPR002501">
    <property type="entry name" value="PsdUridine_synth_N"/>
</dbReference>
<dbReference type="EMBL" id="JH767637">
    <property type="protein sequence ID" value="EON69875.1"/>
    <property type="molecule type" value="Genomic_DNA"/>
</dbReference>
<dbReference type="GO" id="GO:0003723">
    <property type="term" value="F:RNA binding"/>
    <property type="evidence" value="ECO:0007669"/>
    <property type="project" value="InterPro"/>
</dbReference>
<gene>
    <name evidence="8" type="ORF">W97_09139</name>
</gene>
<dbReference type="GO" id="GO:0005634">
    <property type="term" value="C:nucleus"/>
    <property type="evidence" value="ECO:0007669"/>
    <property type="project" value="TreeGrafter"/>
</dbReference>
<dbReference type="Gene3D" id="3.30.2350.10">
    <property type="entry name" value="Pseudouridine synthase"/>
    <property type="match status" value="1"/>
</dbReference>
<evidence type="ECO:0000256" key="2">
    <source>
        <dbReference type="ARBA" id="ARBA00008999"/>
    </source>
</evidence>
<evidence type="ECO:0000256" key="5">
    <source>
        <dbReference type="ARBA" id="ARBA00023235"/>
    </source>
</evidence>
<comment type="catalytic activity">
    <reaction evidence="1">
        <text>a uridine in mRNA = a pseudouridine in mRNA</text>
        <dbReference type="Rhea" id="RHEA:56644"/>
        <dbReference type="Rhea" id="RHEA-COMP:14658"/>
        <dbReference type="Rhea" id="RHEA-COMP:14659"/>
        <dbReference type="ChEBI" id="CHEBI:65314"/>
        <dbReference type="ChEBI" id="CHEBI:65315"/>
    </reaction>
</comment>
<evidence type="ECO:0000313" key="8">
    <source>
        <dbReference type="EMBL" id="EON69875.1"/>
    </source>
</evidence>
<dbReference type="AlphaFoldDB" id="R7Z6Q3"/>
<feature type="region of interest" description="Disordered" evidence="6">
    <location>
        <begin position="405"/>
        <end position="468"/>
    </location>
</feature>
<feature type="compositionally biased region" description="Low complexity" evidence="6">
    <location>
        <begin position="310"/>
        <end position="319"/>
    </location>
</feature>
<dbReference type="Pfam" id="PF01509">
    <property type="entry name" value="TruB_N"/>
    <property type="match status" value="1"/>
</dbReference>
<dbReference type="PANTHER" id="PTHR13767:SF2">
    <property type="entry name" value="PSEUDOURIDYLATE SYNTHASE TRUB1"/>
    <property type="match status" value="1"/>
</dbReference>
<dbReference type="EC" id="5.4.99.25" evidence="3"/>
<evidence type="ECO:0000256" key="1">
    <source>
        <dbReference type="ARBA" id="ARBA00001166"/>
    </source>
</evidence>
<feature type="domain" description="Pseudouridine synthase II N-terminal" evidence="7">
    <location>
        <begin position="75"/>
        <end position="203"/>
    </location>
</feature>
<feature type="compositionally biased region" description="Basic residues" evidence="6">
    <location>
        <begin position="432"/>
        <end position="444"/>
    </location>
</feature>
<name>R7Z6Q3_CONA1</name>
<evidence type="ECO:0000256" key="3">
    <source>
        <dbReference type="ARBA" id="ARBA00012787"/>
    </source>
</evidence>
<dbReference type="GO" id="GO:0160148">
    <property type="term" value="F:tRNA pseudouridine(55) synthase activity"/>
    <property type="evidence" value="ECO:0007669"/>
    <property type="project" value="UniProtKB-EC"/>
</dbReference>
<feature type="compositionally biased region" description="Basic and acidic residues" evidence="6">
    <location>
        <begin position="243"/>
        <end position="255"/>
    </location>
</feature>
<dbReference type="InterPro" id="IPR014780">
    <property type="entry name" value="tRNA_psdUridine_synth_TruB"/>
</dbReference>
<evidence type="ECO:0000313" key="9">
    <source>
        <dbReference type="Proteomes" id="UP000016924"/>
    </source>
</evidence>
<reference evidence="9" key="1">
    <citation type="submission" date="2012-06" db="EMBL/GenBank/DDBJ databases">
        <title>The genome sequence of Coniosporium apollinis CBS 100218.</title>
        <authorList>
            <consortium name="The Broad Institute Genome Sequencing Platform"/>
            <person name="Cuomo C."/>
            <person name="Gorbushina A."/>
            <person name="Noack S."/>
            <person name="Walker B."/>
            <person name="Young S.K."/>
            <person name="Zeng Q."/>
            <person name="Gargeya S."/>
            <person name="Fitzgerald M."/>
            <person name="Haas B."/>
            <person name="Abouelleil A."/>
            <person name="Alvarado L."/>
            <person name="Arachchi H.M."/>
            <person name="Berlin A.M."/>
            <person name="Chapman S.B."/>
            <person name="Goldberg J."/>
            <person name="Griggs A."/>
            <person name="Gujja S."/>
            <person name="Hansen M."/>
            <person name="Howarth C."/>
            <person name="Imamovic A."/>
            <person name="Larimer J."/>
            <person name="McCowan C."/>
            <person name="Montmayeur A."/>
            <person name="Murphy C."/>
            <person name="Neiman D."/>
            <person name="Pearson M."/>
            <person name="Priest M."/>
            <person name="Roberts A."/>
            <person name="Saif S."/>
            <person name="Shea T."/>
            <person name="Sisk P."/>
            <person name="Sykes S."/>
            <person name="Wortman J."/>
            <person name="Nusbaum C."/>
            <person name="Birren B."/>
        </authorList>
    </citation>
    <scope>NUCLEOTIDE SEQUENCE [LARGE SCALE GENOMIC DNA]</scope>
    <source>
        <strain evidence="9">CBS 100218</strain>
    </source>
</reference>
<evidence type="ECO:0000256" key="4">
    <source>
        <dbReference type="ARBA" id="ARBA00022694"/>
    </source>
</evidence>
<evidence type="ECO:0000256" key="6">
    <source>
        <dbReference type="SAM" id="MobiDB-lite"/>
    </source>
</evidence>
<keyword evidence="4" id="KW-0819">tRNA processing</keyword>
<accession>R7Z6Q3</accession>
<comment type="similarity">
    <text evidence="2">Belongs to the pseudouridine synthase TruB family.</text>
</comment>